<organism evidence="2 3">
    <name type="scientific">Pleurodeles waltl</name>
    <name type="common">Iberian ribbed newt</name>
    <dbReference type="NCBI Taxonomy" id="8319"/>
    <lineage>
        <taxon>Eukaryota</taxon>
        <taxon>Metazoa</taxon>
        <taxon>Chordata</taxon>
        <taxon>Craniata</taxon>
        <taxon>Vertebrata</taxon>
        <taxon>Euteleostomi</taxon>
        <taxon>Amphibia</taxon>
        <taxon>Batrachia</taxon>
        <taxon>Caudata</taxon>
        <taxon>Salamandroidea</taxon>
        <taxon>Salamandridae</taxon>
        <taxon>Pleurodelinae</taxon>
        <taxon>Pleurodeles</taxon>
    </lineage>
</organism>
<dbReference type="Proteomes" id="UP001066276">
    <property type="component" value="Chromosome 4_2"/>
</dbReference>
<evidence type="ECO:0000313" key="2">
    <source>
        <dbReference type="EMBL" id="KAJ1166736.1"/>
    </source>
</evidence>
<proteinExistence type="predicted"/>
<evidence type="ECO:0000256" key="1">
    <source>
        <dbReference type="SAM" id="MobiDB-lite"/>
    </source>
</evidence>
<sequence>MNDPQTIKQIMNPGDYGDDSPKGKYIQEKIVSYMLCHIRDVLDRKKKTKDDEVFYTQYSGLLVDDLFYDVIKDTVLKECGCG</sequence>
<comment type="caution">
    <text evidence="2">The sequence shown here is derived from an EMBL/GenBank/DDBJ whole genome shotgun (WGS) entry which is preliminary data.</text>
</comment>
<feature type="region of interest" description="Disordered" evidence="1">
    <location>
        <begin position="1"/>
        <end position="21"/>
    </location>
</feature>
<keyword evidence="3" id="KW-1185">Reference proteome</keyword>
<name>A0AAV7SRX5_PLEWA</name>
<dbReference type="EMBL" id="JANPWB010000008">
    <property type="protein sequence ID" value="KAJ1166736.1"/>
    <property type="molecule type" value="Genomic_DNA"/>
</dbReference>
<reference evidence="2" key="1">
    <citation type="journal article" date="2022" name="bioRxiv">
        <title>Sequencing and chromosome-scale assembly of the giantPleurodeles waltlgenome.</title>
        <authorList>
            <person name="Brown T."/>
            <person name="Elewa A."/>
            <person name="Iarovenko S."/>
            <person name="Subramanian E."/>
            <person name="Araus A.J."/>
            <person name="Petzold A."/>
            <person name="Susuki M."/>
            <person name="Suzuki K.-i.T."/>
            <person name="Hayashi T."/>
            <person name="Toyoda A."/>
            <person name="Oliveira C."/>
            <person name="Osipova E."/>
            <person name="Leigh N.D."/>
            <person name="Simon A."/>
            <person name="Yun M.H."/>
        </authorList>
    </citation>
    <scope>NUCLEOTIDE SEQUENCE</scope>
    <source>
        <strain evidence="2">20211129_DDA</strain>
        <tissue evidence="2">Liver</tissue>
    </source>
</reference>
<evidence type="ECO:0000313" key="3">
    <source>
        <dbReference type="Proteomes" id="UP001066276"/>
    </source>
</evidence>
<accession>A0AAV7SRX5</accession>
<gene>
    <name evidence="2" type="ORF">NDU88_007133</name>
</gene>
<dbReference type="AlphaFoldDB" id="A0AAV7SRX5"/>
<protein>
    <submittedName>
        <fullName evidence="2">Uncharacterized protein</fullName>
    </submittedName>
</protein>